<dbReference type="Proteomes" id="UP001209878">
    <property type="component" value="Unassembled WGS sequence"/>
</dbReference>
<organism evidence="1 2">
    <name type="scientific">Ridgeia piscesae</name>
    <name type="common">Tubeworm</name>
    <dbReference type="NCBI Taxonomy" id="27915"/>
    <lineage>
        <taxon>Eukaryota</taxon>
        <taxon>Metazoa</taxon>
        <taxon>Spiralia</taxon>
        <taxon>Lophotrochozoa</taxon>
        <taxon>Annelida</taxon>
        <taxon>Polychaeta</taxon>
        <taxon>Sedentaria</taxon>
        <taxon>Canalipalpata</taxon>
        <taxon>Sabellida</taxon>
        <taxon>Siboglinidae</taxon>
        <taxon>Ridgeia</taxon>
    </lineage>
</organism>
<proteinExistence type="predicted"/>
<comment type="caution">
    <text evidence="1">The sequence shown here is derived from an EMBL/GenBank/DDBJ whole genome shotgun (WGS) entry which is preliminary data.</text>
</comment>
<evidence type="ECO:0000313" key="1">
    <source>
        <dbReference type="EMBL" id="KAK2176592.1"/>
    </source>
</evidence>
<dbReference type="EMBL" id="JAODUO010000652">
    <property type="protein sequence ID" value="KAK2176592.1"/>
    <property type="molecule type" value="Genomic_DNA"/>
</dbReference>
<gene>
    <name evidence="1" type="ORF">NP493_653g01040</name>
</gene>
<keyword evidence="2" id="KW-1185">Reference proteome</keyword>
<accession>A0AAD9KSB6</accession>
<name>A0AAD9KSB6_RIDPI</name>
<reference evidence="1" key="1">
    <citation type="journal article" date="2023" name="Mol. Biol. Evol.">
        <title>Third-Generation Sequencing Reveals the Adaptive Role of the Epigenome in Three Deep-Sea Polychaetes.</title>
        <authorList>
            <person name="Perez M."/>
            <person name="Aroh O."/>
            <person name="Sun Y."/>
            <person name="Lan Y."/>
            <person name="Juniper S.K."/>
            <person name="Young C.R."/>
            <person name="Angers B."/>
            <person name="Qian P.Y."/>
        </authorList>
    </citation>
    <scope>NUCLEOTIDE SEQUENCE</scope>
    <source>
        <strain evidence="1">R07B-5</strain>
    </source>
</reference>
<dbReference type="AlphaFoldDB" id="A0AAD9KSB6"/>
<protein>
    <submittedName>
        <fullName evidence="1">Uncharacterized protein</fullName>
    </submittedName>
</protein>
<sequence length="219" mass="23995">MRTCAYLLRVRAGLLDVSGCLSYLRDKKNDSPEWLVYVKAQLATDAVSYEGVVPAVPPHVPTHTMGTHFVHKINYGVDLMLCIKASDEVAQMKNDTALQMMVTESAVVELILMEIVTASLERDNLAAGDWHERVTCYGTYNVQETLSKMDDLASTISSFCRFVERTECAVVLEVGRLTRLDTVLTDCRMHLWAGGGVHSGSLGAKLLISAESGPKPGCL</sequence>
<evidence type="ECO:0000313" key="2">
    <source>
        <dbReference type="Proteomes" id="UP001209878"/>
    </source>
</evidence>